<evidence type="ECO:0000256" key="3">
    <source>
        <dbReference type="ARBA" id="ARBA00022723"/>
    </source>
</evidence>
<dbReference type="GO" id="GO:0016787">
    <property type="term" value="F:hydrolase activity"/>
    <property type="evidence" value="ECO:0007669"/>
    <property type="project" value="UniProtKB-KW"/>
</dbReference>
<dbReference type="GO" id="GO:0090729">
    <property type="term" value="F:toxin activity"/>
    <property type="evidence" value="ECO:0007669"/>
    <property type="project" value="UniProtKB-KW"/>
</dbReference>
<dbReference type="InterPro" id="IPR022907">
    <property type="entry name" value="VapC_family"/>
</dbReference>
<sequence length="123" mass="14222">MILVDTSVWIDFFNGTNSKEKDLLRQLIINHVQVSLTDLILTEILQGIRDHRQYERVKDLLLRLNILHAVPVKTYIHAAEIYRTCRNKGFTIRKTIDCLIAAVAIESDCQLLSKDKDFISIAR</sequence>
<comment type="cofactor">
    <cofactor evidence="6">
        <name>Mg(2+)</name>
        <dbReference type="ChEBI" id="CHEBI:18420"/>
    </cofactor>
</comment>
<dbReference type="Pfam" id="PF01850">
    <property type="entry name" value="PIN"/>
    <property type="match status" value="1"/>
</dbReference>
<feature type="binding site" evidence="6">
    <location>
        <position position="97"/>
    </location>
    <ligand>
        <name>Mg(2+)</name>
        <dbReference type="ChEBI" id="CHEBI:18420"/>
    </ligand>
</feature>
<protein>
    <recommendedName>
        <fullName evidence="6">Ribonuclease VapC</fullName>
        <shortName evidence="6">RNase VapC</shortName>
        <ecNumber evidence="6">3.1.-.-</ecNumber>
    </recommendedName>
    <alternativeName>
        <fullName evidence="6">Toxin VapC</fullName>
    </alternativeName>
</protein>
<dbReference type="HAMAP" id="MF_00265">
    <property type="entry name" value="VapC_Nob1"/>
    <property type="match status" value="1"/>
</dbReference>
<dbReference type="InterPro" id="IPR029060">
    <property type="entry name" value="PIN-like_dom_sf"/>
</dbReference>
<comment type="caution">
    <text evidence="8">The sequence shown here is derived from an EMBL/GenBank/DDBJ whole genome shotgun (WGS) entry which is preliminary data.</text>
</comment>
<keyword evidence="1 6" id="KW-1277">Toxin-antitoxin system</keyword>
<evidence type="ECO:0000313" key="8">
    <source>
        <dbReference type="EMBL" id="OUM87210.1"/>
    </source>
</evidence>
<dbReference type="CDD" id="cd09882">
    <property type="entry name" value="PIN_MtVapC3-like_start"/>
    <property type="match status" value="1"/>
</dbReference>
<gene>
    <name evidence="6" type="primary">vapC</name>
    <name evidence="8" type="ORF">BAA01_09075</name>
</gene>
<evidence type="ECO:0000256" key="6">
    <source>
        <dbReference type="HAMAP-Rule" id="MF_00265"/>
    </source>
</evidence>
<evidence type="ECO:0000256" key="4">
    <source>
        <dbReference type="ARBA" id="ARBA00022801"/>
    </source>
</evidence>
<dbReference type="InterPro" id="IPR051749">
    <property type="entry name" value="PINc/VapC_TA_RNase"/>
</dbReference>
<evidence type="ECO:0000313" key="9">
    <source>
        <dbReference type="Proteomes" id="UP000196475"/>
    </source>
</evidence>
<feature type="domain" description="PIN" evidence="7">
    <location>
        <begin position="2"/>
        <end position="122"/>
    </location>
</feature>
<dbReference type="SUPFAM" id="SSF88723">
    <property type="entry name" value="PIN domain-like"/>
    <property type="match status" value="1"/>
</dbReference>
<reference evidence="9" key="1">
    <citation type="submission" date="2016-06" db="EMBL/GenBank/DDBJ databases">
        <authorList>
            <person name="Nascimento L."/>
            <person name="Pereira R.V."/>
            <person name="Martins L.F."/>
            <person name="Quaggio R.B."/>
            <person name="Silva A.M."/>
            <person name="Setubal J.C."/>
        </authorList>
    </citation>
    <scope>NUCLEOTIDE SEQUENCE [LARGE SCALE GENOMIC DNA]</scope>
</reference>
<accession>A0A1Y3PIP7</accession>
<dbReference type="InterPro" id="IPR002716">
    <property type="entry name" value="PIN_dom"/>
</dbReference>
<evidence type="ECO:0000256" key="5">
    <source>
        <dbReference type="ARBA" id="ARBA00022842"/>
    </source>
</evidence>
<evidence type="ECO:0000259" key="7">
    <source>
        <dbReference type="Pfam" id="PF01850"/>
    </source>
</evidence>
<dbReference type="EC" id="3.1.-.-" evidence="6"/>
<dbReference type="PANTHER" id="PTHR42740">
    <property type="entry name" value="RIBONUCLEASE VAPC3"/>
    <property type="match status" value="1"/>
</dbReference>
<name>A0A1Y3PIP7_9BACI</name>
<comment type="function">
    <text evidence="6">Toxic component of a toxin-antitoxin (TA) system. An RNase.</text>
</comment>
<keyword evidence="5 6" id="KW-0460">Magnesium</keyword>
<dbReference type="GO" id="GO:0004540">
    <property type="term" value="F:RNA nuclease activity"/>
    <property type="evidence" value="ECO:0007669"/>
    <property type="project" value="InterPro"/>
</dbReference>
<feature type="binding site" evidence="6">
    <location>
        <position position="5"/>
    </location>
    <ligand>
        <name>Mg(2+)</name>
        <dbReference type="ChEBI" id="CHEBI:18420"/>
    </ligand>
</feature>
<keyword evidence="4 6" id="KW-0378">Hydrolase</keyword>
<evidence type="ECO:0000256" key="1">
    <source>
        <dbReference type="ARBA" id="ARBA00022649"/>
    </source>
</evidence>
<dbReference type="AlphaFoldDB" id="A0A1Y3PIP7"/>
<keyword evidence="6" id="KW-0800">Toxin</keyword>
<dbReference type="Proteomes" id="UP000196475">
    <property type="component" value="Unassembled WGS sequence"/>
</dbReference>
<dbReference type="GO" id="GO:0000287">
    <property type="term" value="F:magnesium ion binding"/>
    <property type="evidence" value="ECO:0007669"/>
    <property type="project" value="UniProtKB-UniRule"/>
</dbReference>
<keyword evidence="2 6" id="KW-0540">Nuclease</keyword>
<dbReference type="PANTHER" id="PTHR42740:SF1">
    <property type="entry name" value="RIBONUCLEASE VAPC3"/>
    <property type="match status" value="1"/>
</dbReference>
<proteinExistence type="inferred from homology"/>
<dbReference type="EMBL" id="LZRT01000079">
    <property type="protein sequence ID" value="OUM87210.1"/>
    <property type="molecule type" value="Genomic_DNA"/>
</dbReference>
<comment type="similarity">
    <text evidence="6">Belongs to the PINc/VapC protein family.</text>
</comment>
<keyword evidence="3 6" id="KW-0479">Metal-binding</keyword>
<dbReference type="Gene3D" id="3.40.50.1010">
    <property type="entry name" value="5'-nuclease"/>
    <property type="match status" value="1"/>
</dbReference>
<evidence type="ECO:0000256" key="2">
    <source>
        <dbReference type="ARBA" id="ARBA00022722"/>
    </source>
</evidence>
<organism evidence="8 9">
    <name type="scientific">Bacillus thermozeamaize</name>
    <dbReference type="NCBI Taxonomy" id="230954"/>
    <lineage>
        <taxon>Bacteria</taxon>
        <taxon>Bacillati</taxon>
        <taxon>Bacillota</taxon>
        <taxon>Bacilli</taxon>
        <taxon>Bacillales</taxon>
        <taxon>Bacillaceae</taxon>
        <taxon>Bacillus</taxon>
    </lineage>
</organism>